<dbReference type="InterPro" id="IPR035897">
    <property type="entry name" value="Toll_tir_struct_dom_sf"/>
</dbReference>
<organism evidence="2 3">
    <name type="scientific">Rufibacter immobilis</name>
    <dbReference type="NCBI Taxonomy" id="1348778"/>
    <lineage>
        <taxon>Bacteria</taxon>
        <taxon>Pseudomonadati</taxon>
        <taxon>Bacteroidota</taxon>
        <taxon>Cytophagia</taxon>
        <taxon>Cytophagales</taxon>
        <taxon>Hymenobacteraceae</taxon>
        <taxon>Rufibacter</taxon>
    </lineage>
</organism>
<dbReference type="Gene3D" id="3.40.50.11200">
    <property type="match status" value="1"/>
</dbReference>
<feature type="domain" description="Thoeris protein ThsB TIR-like" evidence="1">
    <location>
        <begin position="6"/>
        <end position="95"/>
    </location>
</feature>
<sequence>MKKRVFVSFAMEDEAIKTLFCGHAKNTRVPYEFVDMSVKVPWDNSWKTNCRTRIRGCDAMIVLVSENTRNASGALWEIKCGKEEGLKMLGIYIKNGNMNNRPVELWGTLCKSWGWENVSSFIDSL</sequence>
<dbReference type="RefSeq" id="WP_123133528.1">
    <property type="nucleotide sequence ID" value="NZ_RJJE01000011.1"/>
</dbReference>
<reference evidence="2 3" key="1">
    <citation type="submission" date="2018-11" db="EMBL/GenBank/DDBJ databases">
        <title>Rufibacter latericius sp. nov., isolated from water in Baiyang Lake.</title>
        <authorList>
            <person name="Yang Y."/>
        </authorList>
    </citation>
    <scope>NUCLEOTIDE SEQUENCE [LARGE SCALE GENOMIC DNA]</scope>
    <source>
        <strain evidence="2 3">MCC P1</strain>
    </source>
</reference>
<name>A0A3M9MTS4_9BACT</name>
<dbReference type="Pfam" id="PF08937">
    <property type="entry name" value="ThsB_TIR"/>
    <property type="match status" value="1"/>
</dbReference>
<proteinExistence type="predicted"/>
<evidence type="ECO:0000313" key="3">
    <source>
        <dbReference type="Proteomes" id="UP000271010"/>
    </source>
</evidence>
<dbReference type="SUPFAM" id="SSF52200">
    <property type="entry name" value="Toll/Interleukin receptor TIR domain"/>
    <property type="match status" value="1"/>
</dbReference>
<keyword evidence="3" id="KW-1185">Reference proteome</keyword>
<accession>A0A3M9MTS4</accession>
<dbReference type="AlphaFoldDB" id="A0A3M9MTS4"/>
<protein>
    <recommendedName>
        <fullName evidence="1">Thoeris protein ThsB TIR-like domain-containing protein</fullName>
    </recommendedName>
</protein>
<evidence type="ECO:0000259" key="1">
    <source>
        <dbReference type="Pfam" id="PF08937"/>
    </source>
</evidence>
<comment type="caution">
    <text evidence="2">The sequence shown here is derived from an EMBL/GenBank/DDBJ whole genome shotgun (WGS) entry which is preliminary data.</text>
</comment>
<evidence type="ECO:0000313" key="2">
    <source>
        <dbReference type="EMBL" id="RNI28922.1"/>
    </source>
</evidence>
<dbReference type="OrthoDB" id="9809731at2"/>
<dbReference type="InterPro" id="IPR015032">
    <property type="entry name" value="ThsB__TIR-like_domain"/>
</dbReference>
<gene>
    <name evidence="2" type="ORF">EFA69_12820</name>
</gene>
<dbReference type="EMBL" id="RJJE01000011">
    <property type="protein sequence ID" value="RNI28922.1"/>
    <property type="molecule type" value="Genomic_DNA"/>
</dbReference>
<dbReference type="Proteomes" id="UP000271010">
    <property type="component" value="Unassembled WGS sequence"/>
</dbReference>